<gene>
    <name evidence="3" type="ORF">TL08_25640</name>
</gene>
<sequence length="333" mass="35744">MRAEIADETVLVAVITYNSADDLPALLGSLRAAMDGVPRWRLVVADNGSTDGTVELVRQLAPAAQVVSNGANLGYAAGVNDCLELAREGEAVLVLNADVYLTPRSVATLLAALTDPAVGLAIPLVRRPNGEREATLRRRPTALRLWGEALLGRLAGRIASLGERIPTAAAEEPDWANGAVLLIPSKVVSRIGWWREDLFLYSEEVDYCRRITDAGWRIRQVPGAVVYHRGGESTTSPALWAQLVTNRVVHLATWDGRGVARLGWLALVVGQLLRVPLGRPTHRRALGALIRGRALLLRGEPSHPAVPYGPPLRARAEGAAEPAADPVSGRVRT</sequence>
<evidence type="ECO:0000313" key="4">
    <source>
        <dbReference type="Proteomes" id="UP000095210"/>
    </source>
</evidence>
<organism evidence="3 4">
    <name type="scientific">Actinoalloteichus hymeniacidonis</name>
    <dbReference type="NCBI Taxonomy" id="340345"/>
    <lineage>
        <taxon>Bacteria</taxon>
        <taxon>Bacillati</taxon>
        <taxon>Actinomycetota</taxon>
        <taxon>Actinomycetes</taxon>
        <taxon>Pseudonocardiales</taxon>
        <taxon>Pseudonocardiaceae</taxon>
        <taxon>Actinoalloteichus</taxon>
    </lineage>
</organism>
<dbReference type="Pfam" id="PF00535">
    <property type="entry name" value="Glycos_transf_2"/>
    <property type="match status" value="1"/>
</dbReference>
<accession>A0AAC9HVR3</accession>
<reference evidence="4" key="1">
    <citation type="submission" date="2016-03" db="EMBL/GenBank/DDBJ databases">
        <title>Complete genome sequence of the type strain Actinoalloteichus hymeniacidonis DSM 45092.</title>
        <authorList>
            <person name="Schaffert L."/>
            <person name="Albersmeier A."/>
            <person name="Winkler A."/>
            <person name="Kalinowski J."/>
            <person name="Zotchev S."/>
            <person name="Ruckert C."/>
        </authorList>
    </citation>
    <scope>NUCLEOTIDE SEQUENCE [LARGE SCALE GENOMIC DNA]</scope>
    <source>
        <strain evidence="4">HPA177(T) (DSM 45092(T))</strain>
    </source>
</reference>
<dbReference type="EMBL" id="CP014859">
    <property type="protein sequence ID" value="AOS65901.1"/>
    <property type="molecule type" value="Genomic_DNA"/>
</dbReference>
<dbReference type="PANTHER" id="PTHR43179">
    <property type="entry name" value="RHAMNOSYLTRANSFERASE WBBL"/>
    <property type="match status" value="1"/>
</dbReference>
<dbReference type="InterPro" id="IPR029044">
    <property type="entry name" value="Nucleotide-diphossugar_trans"/>
</dbReference>
<dbReference type="Gene3D" id="3.90.550.10">
    <property type="entry name" value="Spore Coat Polysaccharide Biosynthesis Protein SpsA, Chain A"/>
    <property type="match status" value="1"/>
</dbReference>
<proteinExistence type="predicted"/>
<dbReference type="InterPro" id="IPR001173">
    <property type="entry name" value="Glyco_trans_2-like"/>
</dbReference>
<feature type="domain" description="Glycosyltransferase 2-like" evidence="2">
    <location>
        <begin position="12"/>
        <end position="139"/>
    </location>
</feature>
<dbReference type="SUPFAM" id="SSF53448">
    <property type="entry name" value="Nucleotide-diphospho-sugar transferases"/>
    <property type="match status" value="1"/>
</dbReference>
<dbReference type="PANTHER" id="PTHR43179:SF7">
    <property type="entry name" value="RHAMNOSYLTRANSFERASE WBBL"/>
    <property type="match status" value="1"/>
</dbReference>
<evidence type="ECO:0000259" key="2">
    <source>
        <dbReference type="Pfam" id="PF00535"/>
    </source>
</evidence>
<dbReference type="Proteomes" id="UP000095210">
    <property type="component" value="Chromosome"/>
</dbReference>
<feature type="compositionally biased region" description="Low complexity" evidence="1">
    <location>
        <begin position="311"/>
        <end position="324"/>
    </location>
</feature>
<dbReference type="CDD" id="cd04186">
    <property type="entry name" value="GT_2_like_c"/>
    <property type="match status" value="1"/>
</dbReference>
<protein>
    <submittedName>
        <fullName evidence="3">Glycosyltransferase</fullName>
    </submittedName>
</protein>
<keyword evidence="4" id="KW-1185">Reference proteome</keyword>
<dbReference type="KEGG" id="ahm:TL08_25640"/>
<name>A0AAC9HVR3_9PSEU</name>
<dbReference type="AlphaFoldDB" id="A0AAC9HVR3"/>
<evidence type="ECO:0000256" key="1">
    <source>
        <dbReference type="SAM" id="MobiDB-lite"/>
    </source>
</evidence>
<feature type="region of interest" description="Disordered" evidence="1">
    <location>
        <begin position="307"/>
        <end position="333"/>
    </location>
</feature>
<evidence type="ECO:0000313" key="3">
    <source>
        <dbReference type="EMBL" id="AOS65901.1"/>
    </source>
</evidence>
<dbReference type="RefSeq" id="WP_069852704.1">
    <property type="nucleotide sequence ID" value="NZ_CP014859.1"/>
</dbReference>